<gene>
    <name evidence="1" type="ORF">S01H4_56450</name>
</gene>
<name>X1D166_9ZZZZ</name>
<comment type="caution">
    <text evidence="1">The sequence shown here is derived from an EMBL/GenBank/DDBJ whole genome shotgun (WGS) entry which is preliminary data.</text>
</comment>
<accession>X1D166</accession>
<reference evidence="1" key="1">
    <citation type="journal article" date="2014" name="Front. Microbiol.">
        <title>High frequency of phylogenetically diverse reductive dehalogenase-homologous genes in deep subseafloor sedimentary metagenomes.</title>
        <authorList>
            <person name="Kawai M."/>
            <person name="Futagami T."/>
            <person name="Toyoda A."/>
            <person name="Takaki Y."/>
            <person name="Nishi S."/>
            <person name="Hori S."/>
            <person name="Arai W."/>
            <person name="Tsubouchi T."/>
            <person name="Morono Y."/>
            <person name="Uchiyama I."/>
            <person name="Ito T."/>
            <person name="Fujiyama A."/>
            <person name="Inagaki F."/>
            <person name="Takami H."/>
        </authorList>
    </citation>
    <scope>NUCLEOTIDE SEQUENCE</scope>
    <source>
        <strain evidence="1">Expedition CK06-06</strain>
    </source>
</reference>
<feature type="non-terminal residue" evidence="1">
    <location>
        <position position="1"/>
    </location>
</feature>
<sequence length="135" mass="15301">SDYRSGRYILLGSNDTLYRWGYTDTLDDDAGVAFQATMKTKAFLEGAGRKKILWFEIVGSGTMDTAFLTFYDNEGEDSVRVDTLVPNFSDELVDGVGLDLVVDNFAVRIQDNFSGDYKIKGIRFEWIPWDEGKKQ</sequence>
<evidence type="ECO:0000313" key="1">
    <source>
        <dbReference type="EMBL" id="GAH13887.1"/>
    </source>
</evidence>
<protein>
    <submittedName>
        <fullName evidence="1">Uncharacterized protein</fullName>
    </submittedName>
</protein>
<proteinExistence type="predicted"/>
<dbReference type="AlphaFoldDB" id="X1D166"/>
<organism evidence="1">
    <name type="scientific">marine sediment metagenome</name>
    <dbReference type="NCBI Taxonomy" id="412755"/>
    <lineage>
        <taxon>unclassified sequences</taxon>
        <taxon>metagenomes</taxon>
        <taxon>ecological metagenomes</taxon>
    </lineage>
</organism>
<dbReference type="EMBL" id="BART01032711">
    <property type="protein sequence ID" value="GAH13887.1"/>
    <property type="molecule type" value="Genomic_DNA"/>
</dbReference>